<comment type="caution">
    <text evidence="2">The sequence shown here is derived from an EMBL/GenBank/DDBJ whole genome shotgun (WGS) entry which is preliminary data.</text>
</comment>
<dbReference type="Proteomes" id="UP000182835">
    <property type="component" value="Unassembled WGS sequence"/>
</dbReference>
<accession>A0A1L8R832</accession>
<evidence type="ECO:0000313" key="3">
    <source>
        <dbReference type="Proteomes" id="UP000182835"/>
    </source>
</evidence>
<reference evidence="2 3" key="1">
    <citation type="submission" date="2014-12" db="EMBL/GenBank/DDBJ databases">
        <title>Draft genome sequences of 29 type strains of Enterococci.</title>
        <authorList>
            <person name="Zhong Z."/>
            <person name="Sun Z."/>
            <person name="Liu W."/>
            <person name="Zhang W."/>
            <person name="Zhang H."/>
        </authorList>
    </citation>
    <scope>NUCLEOTIDE SEQUENCE [LARGE SCALE GENOMIC DNA]</scope>
    <source>
        <strain evidence="2 3">DSM 21207</strain>
    </source>
</reference>
<dbReference type="RefSeq" id="WP_169818341.1">
    <property type="nucleotide sequence ID" value="NZ_JBHLVQ010000013.1"/>
</dbReference>
<evidence type="ECO:0000256" key="1">
    <source>
        <dbReference type="SAM" id="Phobius"/>
    </source>
</evidence>
<gene>
    <name evidence="2" type="ORF">RU96_GL001891</name>
</gene>
<name>A0A1L8R832_9ENTE</name>
<sequence length="53" mass="5965">MGKIQYYFGLTLVGFLLAYFYKLQGWGLFLLLGLPAALTGYSLAAYQKEPVKK</sequence>
<dbReference type="STRING" id="317010.RU96_GL001891"/>
<dbReference type="AlphaFoldDB" id="A0A1L8R832"/>
<evidence type="ECO:0000313" key="2">
    <source>
        <dbReference type="EMBL" id="OJG15914.1"/>
    </source>
</evidence>
<keyword evidence="1" id="KW-0472">Membrane</keyword>
<protein>
    <submittedName>
        <fullName evidence="2">Uncharacterized protein</fullName>
    </submittedName>
</protein>
<feature type="transmembrane region" description="Helical" evidence="1">
    <location>
        <begin position="27"/>
        <end position="46"/>
    </location>
</feature>
<organism evidence="2 3">
    <name type="scientific">Enterococcus canintestini</name>
    <dbReference type="NCBI Taxonomy" id="317010"/>
    <lineage>
        <taxon>Bacteria</taxon>
        <taxon>Bacillati</taxon>
        <taxon>Bacillota</taxon>
        <taxon>Bacilli</taxon>
        <taxon>Lactobacillales</taxon>
        <taxon>Enterococcaceae</taxon>
        <taxon>Enterococcus</taxon>
    </lineage>
</organism>
<keyword evidence="1" id="KW-0812">Transmembrane</keyword>
<dbReference type="EMBL" id="JXKG01000004">
    <property type="protein sequence ID" value="OJG15914.1"/>
    <property type="molecule type" value="Genomic_DNA"/>
</dbReference>
<proteinExistence type="predicted"/>
<feature type="transmembrane region" description="Helical" evidence="1">
    <location>
        <begin position="5"/>
        <end position="21"/>
    </location>
</feature>
<keyword evidence="1" id="KW-1133">Transmembrane helix</keyword>